<reference evidence="11" key="3">
    <citation type="submission" date="2025-09" db="UniProtKB">
        <authorList>
            <consortium name="Ensembl"/>
        </authorList>
    </citation>
    <scope>IDENTIFICATION</scope>
</reference>
<evidence type="ECO:0000256" key="8">
    <source>
        <dbReference type="ARBA" id="ARBA00022920"/>
    </source>
</evidence>
<evidence type="ECO:0000256" key="7">
    <source>
        <dbReference type="ARBA" id="ARBA00022702"/>
    </source>
</evidence>
<dbReference type="InterPro" id="IPR036817">
    <property type="entry name" value="Transthyretin/HIU_hydrolase_sf"/>
</dbReference>
<evidence type="ECO:0000259" key="10">
    <source>
        <dbReference type="SMART" id="SM00095"/>
    </source>
</evidence>
<dbReference type="PRINTS" id="PR00189">
    <property type="entry name" value="TRNSTHYRETIN"/>
</dbReference>
<dbReference type="SUPFAM" id="SSF49472">
    <property type="entry name" value="Transthyretin (synonym: prealbumin)"/>
    <property type="match status" value="1"/>
</dbReference>
<comment type="similarity">
    <text evidence="2 9">Belongs to the transthyretin family.</text>
</comment>
<dbReference type="GO" id="GO:0005179">
    <property type="term" value="F:hormone activity"/>
    <property type="evidence" value="ECO:0007669"/>
    <property type="project" value="UniProtKB-UniRule"/>
</dbReference>
<dbReference type="GeneTree" id="ENSGT00940000153229"/>
<name>A0AAY4CVW3_9TELE</name>
<keyword evidence="8 9" id="KW-0795">Thyroid hormone</keyword>
<dbReference type="PANTHER" id="PTHR10395">
    <property type="entry name" value="URICASE AND TRANSTHYRETIN-RELATED"/>
    <property type="match status" value="1"/>
</dbReference>
<dbReference type="GO" id="GO:0005576">
    <property type="term" value="C:extracellular region"/>
    <property type="evidence" value="ECO:0007669"/>
    <property type="project" value="UniProtKB-SubCell"/>
</dbReference>
<sequence>QHNCTSSDMNQTSICVLLASSLLLCGAAPVDHGGSDAKCPLMVKILDAVKGAPAGSVALTVSRRGANGDWAQVASGKTDASGEVHDLIAEQDFAAGVYRVEFDTKAYWKAEGRTPFHEVADVVFDAHAGGHRHYTLALLLSPFSYTATAVVADAHK</sequence>
<evidence type="ECO:0000256" key="6">
    <source>
        <dbReference type="ARBA" id="ARBA00022641"/>
    </source>
</evidence>
<evidence type="ECO:0000256" key="4">
    <source>
        <dbReference type="ARBA" id="ARBA00022448"/>
    </source>
</evidence>
<keyword evidence="6" id="KW-0765">Sulfation</keyword>
<comment type="subunit">
    <text evidence="9">Homotetramer.</text>
</comment>
<keyword evidence="4" id="KW-0813">Transport</keyword>
<dbReference type="FunFam" id="2.60.40.180:FF:000002">
    <property type="entry name" value="Transthyretin"/>
    <property type="match status" value="1"/>
</dbReference>
<dbReference type="AlphaFoldDB" id="A0AAY4CVW3"/>
<evidence type="ECO:0000256" key="3">
    <source>
        <dbReference type="ARBA" id="ARBA00021606"/>
    </source>
</evidence>
<evidence type="ECO:0000256" key="2">
    <source>
        <dbReference type="ARBA" id="ARBA00007893"/>
    </source>
</evidence>
<proteinExistence type="inferred from homology"/>
<keyword evidence="7" id="KW-0372">Hormone</keyword>
<gene>
    <name evidence="11" type="primary">TTR</name>
</gene>
<evidence type="ECO:0000256" key="9">
    <source>
        <dbReference type="RuleBase" id="RU361269"/>
    </source>
</evidence>
<dbReference type="GO" id="GO:0070324">
    <property type="term" value="F:thyroid hormone binding"/>
    <property type="evidence" value="ECO:0007669"/>
    <property type="project" value="UniProtKB-UniRule"/>
</dbReference>
<dbReference type="Ensembl" id="ENSDCDT00010046398.1">
    <property type="protein sequence ID" value="ENSDCDP00010036894.1"/>
    <property type="gene ID" value="ENSDCDG00010024094.1"/>
</dbReference>
<evidence type="ECO:0000313" key="12">
    <source>
        <dbReference type="Proteomes" id="UP000694580"/>
    </source>
</evidence>
<dbReference type="Pfam" id="PF00576">
    <property type="entry name" value="Transthyretin"/>
    <property type="match status" value="1"/>
</dbReference>
<feature type="chain" id="PRO_5044048842" description="Transthyretin" evidence="9">
    <location>
        <begin position="28"/>
        <end position="156"/>
    </location>
</feature>
<feature type="domain" description="Transthyretin/hydroxyisourate hydrolase" evidence="10">
    <location>
        <begin position="36"/>
        <end position="156"/>
    </location>
</feature>
<keyword evidence="9" id="KW-0732">Signal</keyword>
<keyword evidence="5 9" id="KW-0964">Secreted</keyword>
<dbReference type="Gene3D" id="2.60.40.180">
    <property type="entry name" value="Transthyretin/hydroxyisourate hydrolase domain"/>
    <property type="match status" value="1"/>
</dbReference>
<comment type="subcellular location">
    <subcellularLocation>
        <location evidence="1 9">Secreted</location>
    </subcellularLocation>
</comment>
<evidence type="ECO:0000313" key="11">
    <source>
        <dbReference type="Ensembl" id="ENSDCDP00010036894.1"/>
    </source>
</evidence>
<reference evidence="11" key="2">
    <citation type="submission" date="2025-08" db="UniProtKB">
        <authorList>
            <consortium name="Ensembl"/>
        </authorList>
    </citation>
    <scope>IDENTIFICATION</scope>
</reference>
<dbReference type="Proteomes" id="UP000694580">
    <property type="component" value="Chromosome 19"/>
</dbReference>
<protein>
    <recommendedName>
        <fullName evidence="3 9">Transthyretin</fullName>
    </recommendedName>
</protein>
<comment type="function">
    <text evidence="9">Thyroid hormone-binding protein. Probably transports thyroxine from the bloodstream to the brain.</text>
</comment>
<dbReference type="InterPro" id="IPR023416">
    <property type="entry name" value="Transthyretin/HIU_hydrolase_d"/>
</dbReference>
<evidence type="ECO:0000256" key="1">
    <source>
        <dbReference type="ARBA" id="ARBA00004613"/>
    </source>
</evidence>
<accession>A0AAY4CVW3</accession>
<dbReference type="InterPro" id="IPR000895">
    <property type="entry name" value="Transthyretin/HIU_hydrolase"/>
</dbReference>
<dbReference type="PANTHER" id="PTHR10395:SF12">
    <property type="entry name" value="TRANSTHYRETIN"/>
    <property type="match status" value="1"/>
</dbReference>
<dbReference type="SMART" id="SM00095">
    <property type="entry name" value="TR_THY"/>
    <property type="match status" value="1"/>
</dbReference>
<feature type="signal peptide" evidence="9">
    <location>
        <begin position="1"/>
        <end position="27"/>
    </location>
</feature>
<organism evidence="11 12">
    <name type="scientific">Denticeps clupeoides</name>
    <name type="common">denticle herring</name>
    <dbReference type="NCBI Taxonomy" id="299321"/>
    <lineage>
        <taxon>Eukaryota</taxon>
        <taxon>Metazoa</taxon>
        <taxon>Chordata</taxon>
        <taxon>Craniata</taxon>
        <taxon>Vertebrata</taxon>
        <taxon>Euteleostomi</taxon>
        <taxon>Actinopterygii</taxon>
        <taxon>Neopterygii</taxon>
        <taxon>Teleostei</taxon>
        <taxon>Clupei</taxon>
        <taxon>Clupeiformes</taxon>
        <taxon>Denticipitoidei</taxon>
        <taxon>Denticipitidae</taxon>
        <taxon>Denticeps</taxon>
    </lineage>
</organism>
<reference evidence="11 12" key="1">
    <citation type="submission" date="2020-06" db="EMBL/GenBank/DDBJ databases">
        <authorList>
            <consortium name="Wellcome Sanger Institute Data Sharing"/>
        </authorList>
    </citation>
    <scope>NUCLEOTIDE SEQUENCE [LARGE SCALE GENOMIC DNA]</scope>
</reference>
<evidence type="ECO:0000256" key="5">
    <source>
        <dbReference type="ARBA" id="ARBA00022525"/>
    </source>
</evidence>
<keyword evidence="12" id="KW-1185">Reference proteome</keyword>
<dbReference type="GO" id="GO:0006144">
    <property type="term" value="P:purine nucleobase metabolic process"/>
    <property type="evidence" value="ECO:0007669"/>
    <property type="project" value="TreeGrafter"/>
</dbReference>